<sequence>MTDIPPEPTGPPHPVETSGLSKRYGDLVAVDSLDLTVRAGEVYGFLGPNGAGKTSTLRMLLGLVRPTAGTVRLFGRPPGAPGQLDQVGALIEGPACYPYLSGRDNLRVLARYAGTPSIRIRTVLELVDLADRAGDRYASYSLGMKQRLGVAAALLKDPRLLILDEPTNGLDPAGMADMRALIRRLASAGCTVLLSSHLLGEVQQVCDRVGVVSRGRLVTESTVADLRGTASLRVLVEPLGAAEERARALLGPDRVRVVDGGLDLAVDPDQAARVNTAFVEAGLAVRELRPRERDLEQVFFELTGGTDAAGAQRSEEVGHGVPATY</sequence>
<dbReference type="SMART" id="SM00382">
    <property type="entry name" value="AAA"/>
    <property type="match status" value="1"/>
</dbReference>
<feature type="domain" description="ABC transporter" evidence="6">
    <location>
        <begin position="15"/>
        <end position="239"/>
    </location>
</feature>
<dbReference type="InterPro" id="IPR017871">
    <property type="entry name" value="ABC_transporter-like_CS"/>
</dbReference>
<dbReference type="PROSITE" id="PS00211">
    <property type="entry name" value="ABC_TRANSPORTER_1"/>
    <property type="match status" value="1"/>
</dbReference>
<dbReference type="CDD" id="cd03268">
    <property type="entry name" value="ABC_BcrA_bacitracin_resist"/>
    <property type="match status" value="1"/>
</dbReference>
<keyword evidence="3" id="KW-0547">Nucleotide-binding</keyword>
<organism evidence="7 8">
    <name type="scientific">Plantactinospora endophytica</name>
    <dbReference type="NCBI Taxonomy" id="673535"/>
    <lineage>
        <taxon>Bacteria</taxon>
        <taxon>Bacillati</taxon>
        <taxon>Actinomycetota</taxon>
        <taxon>Actinomycetes</taxon>
        <taxon>Micromonosporales</taxon>
        <taxon>Micromonosporaceae</taxon>
        <taxon>Plantactinospora</taxon>
    </lineage>
</organism>
<comment type="similarity">
    <text evidence="1">Belongs to the ABC transporter superfamily.</text>
</comment>
<dbReference type="InterPro" id="IPR003439">
    <property type="entry name" value="ABC_transporter-like_ATP-bd"/>
</dbReference>
<dbReference type="Pfam" id="PF00005">
    <property type="entry name" value="ABC_tran"/>
    <property type="match status" value="1"/>
</dbReference>
<reference evidence="7 8" key="1">
    <citation type="submission" date="2021-01" db="EMBL/GenBank/DDBJ databases">
        <title>Whole genome shotgun sequence of Plantactinospora endophytica NBRC 110450.</title>
        <authorList>
            <person name="Komaki H."/>
            <person name="Tamura T."/>
        </authorList>
    </citation>
    <scope>NUCLEOTIDE SEQUENCE [LARGE SCALE GENOMIC DNA]</scope>
    <source>
        <strain evidence="7 8">NBRC 110450</strain>
    </source>
</reference>
<proteinExistence type="inferred from homology"/>
<evidence type="ECO:0000256" key="4">
    <source>
        <dbReference type="ARBA" id="ARBA00022840"/>
    </source>
</evidence>
<keyword evidence="8" id="KW-1185">Reference proteome</keyword>
<dbReference type="GO" id="GO:0005524">
    <property type="term" value="F:ATP binding"/>
    <property type="evidence" value="ECO:0007669"/>
    <property type="project" value="UniProtKB-KW"/>
</dbReference>
<evidence type="ECO:0000256" key="3">
    <source>
        <dbReference type="ARBA" id="ARBA00022741"/>
    </source>
</evidence>
<evidence type="ECO:0000259" key="6">
    <source>
        <dbReference type="PROSITE" id="PS50893"/>
    </source>
</evidence>
<dbReference type="EMBL" id="BONW01000004">
    <property type="protein sequence ID" value="GIG86527.1"/>
    <property type="molecule type" value="Genomic_DNA"/>
</dbReference>
<dbReference type="PANTHER" id="PTHR43335:SF4">
    <property type="entry name" value="ABC TRANSPORTER, ATP-BINDING PROTEIN"/>
    <property type="match status" value="1"/>
</dbReference>
<evidence type="ECO:0000256" key="1">
    <source>
        <dbReference type="ARBA" id="ARBA00005417"/>
    </source>
</evidence>
<dbReference type="RefSeq" id="WP_203865134.1">
    <property type="nucleotide sequence ID" value="NZ_BONW01000004.1"/>
</dbReference>
<evidence type="ECO:0000256" key="5">
    <source>
        <dbReference type="SAM" id="MobiDB-lite"/>
    </source>
</evidence>
<evidence type="ECO:0000256" key="2">
    <source>
        <dbReference type="ARBA" id="ARBA00022448"/>
    </source>
</evidence>
<dbReference type="SUPFAM" id="SSF52540">
    <property type="entry name" value="P-loop containing nucleoside triphosphate hydrolases"/>
    <property type="match status" value="1"/>
</dbReference>
<accession>A0ABQ4DVQ1</accession>
<feature type="region of interest" description="Disordered" evidence="5">
    <location>
        <begin position="1"/>
        <end position="20"/>
    </location>
</feature>
<dbReference type="Proteomes" id="UP000646749">
    <property type="component" value="Unassembled WGS sequence"/>
</dbReference>
<gene>
    <name evidence="7" type="ORF">Pen02_14630</name>
</gene>
<evidence type="ECO:0000313" key="7">
    <source>
        <dbReference type="EMBL" id="GIG86527.1"/>
    </source>
</evidence>
<dbReference type="Gene3D" id="3.40.50.300">
    <property type="entry name" value="P-loop containing nucleotide triphosphate hydrolases"/>
    <property type="match status" value="1"/>
</dbReference>
<feature type="compositionally biased region" description="Pro residues" evidence="5">
    <location>
        <begin position="1"/>
        <end position="14"/>
    </location>
</feature>
<evidence type="ECO:0000313" key="8">
    <source>
        <dbReference type="Proteomes" id="UP000646749"/>
    </source>
</evidence>
<name>A0ABQ4DVQ1_9ACTN</name>
<dbReference type="InterPro" id="IPR027417">
    <property type="entry name" value="P-loop_NTPase"/>
</dbReference>
<keyword evidence="4 7" id="KW-0067">ATP-binding</keyword>
<dbReference type="InterPro" id="IPR003593">
    <property type="entry name" value="AAA+_ATPase"/>
</dbReference>
<protein>
    <submittedName>
        <fullName evidence="7">ABC transporter ATP-binding protein</fullName>
    </submittedName>
</protein>
<comment type="caution">
    <text evidence="7">The sequence shown here is derived from an EMBL/GenBank/DDBJ whole genome shotgun (WGS) entry which is preliminary data.</text>
</comment>
<dbReference type="PROSITE" id="PS50893">
    <property type="entry name" value="ABC_TRANSPORTER_2"/>
    <property type="match status" value="1"/>
</dbReference>
<dbReference type="PANTHER" id="PTHR43335">
    <property type="entry name" value="ABC TRANSPORTER, ATP-BINDING PROTEIN"/>
    <property type="match status" value="1"/>
</dbReference>
<keyword evidence="2" id="KW-0813">Transport</keyword>